<reference evidence="2" key="1">
    <citation type="submission" date="2022-10" db="EMBL/GenBank/DDBJ databases">
        <authorList>
            <person name="Chen Y."/>
            <person name="Dougan E. K."/>
            <person name="Chan C."/>
            <person name="Rhodes N."/>
            <person name="Thang M."/>
        </authorList>
    </citation>
    <scope>NUCLEOTIDE SEQUENCE</scope>
</reference>
<evidence type="ECO:0000313" key="2">
    <source>
        <dbReference type="EMBL" id="CAI3986570.1"/>
    </source>
</evidence>
<dbReference type="OrthoDB" id="10611736at2759"/>
<keyword evidence="1" id="KW-0812">Transmembrane</keyword>
<feature type="transmembrane region" description="Helical" evidence="1">
    <location>
        <begin position="220"/>
        <end position="243"/>
    </location>
</feature>
<organism evidence="2">
    <name type="scientific">Cladocopium goreaui</name>
    <dbReference type="NCBI Taxonomy" id="2562237"/>
    <lineage>
        <taxon>Eukaryota</taxon>
        <taxon>Sar</taxon>
        <taxon>Alveolata</taxon>
        <taxon>Dinophyceae</taxon>
        <taxon>Suessiales</taxon>
        <taxon>Symbiodiniaceae</taxon>
        <taxon>Cladocopium</taxon>
    </lineage>
</organism>
<name>A0A9P1FTS6_9DINO</name>
<feature type="transmembrane region" description="Helical" evidence="1">
    <location>
        <begin position="187"/>
        <end position="208"/>
    </location>
</feature>
<evidence type="ECO:0000313" key="3">
    <source>
        <dbReference type="EMBL" id="CAL4773882.1"/>
    </source>
</evidence>
<accession>A0A9P1FTS6</accession>
<dbReference type="EMBL" id="CAMXCT030001092">
    <property type="protein sequence ID" value="CAL4773882.1"/>
    <property type="molecule type" value="Genomic_DNA"/>
</dbReference>
<sequence length="355" mass="39180">MVSDWVFAKIDAQVVMQPGLLTELEHRMVDWKAHRRPVLWQPTVLHTINNRRAYAVGSVYAQITEFFVIGVITQPLFSLFVYGQYAMPMEQYIRAGMHHPSLMAEDVAISIGCAWTNRNLIVQPLDHCVAKAPPMGNSLNEAIGETLAQVTRFFVGTVLILPWSLLHDPSTLNCFIFPLKMLLVRHFVSIGLPIMTFQSMLTVGFGLVKMPIEGVEQGPNGVVAVAAPTFISFFVLAVTFATLQNCMVSQWPGKENQSGLKAILCRILWLPVLQILICLAECRALLLCIVYGSAGQHGPLQYKVRKKLGLQAPKAPEASKAEPAVTLPHWPDGQGEPAVTLPHWPDGQGVVSLEV</sequence>
<evidence type="ECO:0000313" key="4">
    <source>
        <dbReference type="Proteomes" id="UP001152797"/>
    </source>
</evidence>
<dbReference type="EMBL" id="CAMXCT020001092">
    <property type="protein sequence ID" value="CAL1139945.1"/>
    <property type="molecule type" value="Genomic_DNA"/>
</dbReference>
<comment type="caution">
    <text evidence="2">The sequence shown here is derived from an EMBL/GenBank/DDBJ whole genome shotgun (WGS) entry which is preliminary data.</text>
</comment>
<reference evidence="3 4" key="2">
    <citation type="submission" date="2024-05" db="EMBL/GenBank/DDBJ databases">
        <authorList>
            <person name="Chen Y."/>
            <person name="Shah S."/>
            <person name="Dougan E. K."/>
            <person name="Thang M."/>
            <person name="Chan C."/>
        </authorList>
    </citation>
    <scope>NUCLEOTIDE SEQUENCE [LARGE SCALE GENOMIC DNA]</scope>
</reference>
<evidence type="ECO:0000256" key="1">
    <source>
        <dbReference type="SAM" id="Phobius"/>
    </source>
</evidence>
<gene>
    <name evidence="2" type="ORF">C1SCF055_LOCUS13914</name>
</gene>
<keyword evidence="1" id="KW-0472">Membrane</keyword>
<keyword evidence="4" id="KW-1185">Reference proteome</keyword>
<dbReference type="AlphaFoldDB" id="A0A9P1FTS6"/>
<protein>
    <submittedName>
        <fullName evidence="2">Uncharacterized protein</fullName>
    </submittedName>
</protein>
<proteinExistence type="predicted"/>
<keyword evidence="1" id="KW-1133">Transmembrane helix</keyword>
<dbReference type="EMBL" id="CAMXCT010001092">
    <property type="protein sequence ID" value="CAI3986570.1"/>
    <property type="molecule type" value="Genomic_DNA"/>
</dbReference>
<dbReference type="Proteomes" id="UP001152797">
    <property type="component" value="Unassembled WGS sequence"/>
</dbReference>